<accession>A0A1B9G516</accession>
<dbReference type="KEGG" id="kbi:30208166"/>
<name>A0A1B9G516_9TREE</name>
<sequence>MNRIFTILSHHYRNTDLYRDFLSEILTDPQSSSISVIPYVHKKPKIKINMVNAKLLGGWGNSKSDGKLLKDMYECITDKPSVKKRKIEEI</sequence>
<protein>
    <submittedName>
        <fullName evidence="1">Uncharacterized protein</fullName>
    </submittedName>
</protein>
<gene>
    <name evidence="1" type="ORF">I302_03767</name>
    <name evidence="2" type="ORF">I302_100393</name>
</gene>
<reference evidence="1" key="1">
    <citation type="submission" date="2013-07" db="EMBL/GenBank/DDBJ databases">
        <title>The Genome Sequence of Cryptococcus bestiolae CBS10118.</title>
        <authorList>
            <consortium name="The Broad Institute Genome Sequencing Platform"/>
            <person name="Cuomo C."/>
            <person name="Litvintseva A."/>
            <person name="Chen Y."/>
            <person name="Heitman J."/>
            <person name="Sun S."/>
            <person name="Springer D."/>
            <person name="Dromer F."/>
            <person name="Young S.K."/>
            <person name="Zeng Q."/>
            <person name="Gargeya S."/>
            <person name="Fitzgerald M."/>
            <person name="Abouelleil A."/>
            <person name="Alvarado L."/>
            <person name="Berlin A.M."/>
            <person name="Chapman S.B."/>
            <person name="Dewar J."/>
            <person name="Goldberg J."/>
            <person name="Griggs A."/>
            <person name="Gujja S."/>
            <person name="Hansen M."/>
            <person name="Howarth C."/>
            <person name="Imamovic A."/>
            <person name="Larimer J."/>
            <person name="McCowan C."/>
            <person name="Murphy C."/>
            <person name="Pearson M."/>
            <person name="Priest M."/>
            <person name="Roberts A."/>
            <person name="Saif S."/>
            <person name="Shea T."/>
            <person name="Sykes S."/>
            <person name="Wortman J."/>
            <person name="Nusbaum C."/>
            <person name="Birren B."/>
        </authorList>
    </citation>
    <scope>NUCLEOTIDE SEQUENCE [LARGE SCALE GENOMIC DNA]</scope>
    <source>
        <strain evidence="1">CBS 10118</strain>
    </source>
</reference>
<evidence type="ECO:0000313" key="2">
    <source>
        <dbReference type="EMBL" id="WVW78439.1"/>
    </source>
</evidence>
<dbReference type="Proteomes" id="UP000092730">
    <property type="component" value="Chromosome 1"/>
</dbReference>
<proteinExistence type="predicted"/>
<dbReference type="RefSeq" id="XP_019047160.1">
    <property type="nucleotide sequence ID" value="XM_019190412.1"/>
</dbReference>
<organism evidence="1">
    <name type="scientific">Kwoniella bestiolae CBS 10118</name>
    <dbReference type="NCBI Taxonomy" id="1296100"/>
    <lineage>
        <taxon>Eukaryota</taxon>
        <taxon>Fungi</taxon>
        <taxon>Dikarya</taxon>
        <taxon>Basidiomycota</taxon>
        <taxon>Agaricomycotina</taxon>
        <taxon>Tremellomycetes</taxon>
        <taxon>Tremellales</taxon>
        <taxon>Cryptococcaceae</taxon>
        <taxon>Kwoniella</taxon>
    </lineage>
</organism>
<dbReference type="AlphaFoldDB" id="A0A1B9G516"/>
<dbReference type="VEuPathDB" id="FungiDB:I302_03767"/>
<reference evidence="1" key="3">
    <citation type="submission" date="2014-01" db="EMBL/GenBank/DDBJ databases">
        <title>Evolution of pathogenesis and genome organization in the Tremellales.</title>
        <authorList>
            <person name="Cuomo C."/>
            <person name="Litvintseva A."/>
            <person name="Heitman J."/>
            <person name="Chen Y."/>
            <person name="Sun S."/>
            <person name="Springer D."/>
            <person name="Dromer F."/>
            <person name="Young S."/>
            <person name="Zeng Q."/>
            <person name="Chapman S."/>
            <person name="Gujja S."/>
            <person name="Saif S."/>
            <person name="Birren B."/>
        </authorList>
    </citation>
    <scope>NUCLEOTIDE SEQUENCE</scope>
    <source>
        <strain evidence="1">CBS 10118</strain>
    </source>
</reference>
<keyword evidence="3" id="KW-1185">Reference proteome</keyword>
<reference evidence="2" key="4">
    <citation type="submission" date="2024-02" db="EMBL/GenBank/DDBJ databases">
        <title>Comparative genomics of Cryptococcus and Kwoniella reveals pathogenesis evolution and contrasting modes of karyotype evolution via chromosome fusion or intercentromeric recombination.</title>
        <authorList>
            <person name="Coelho M.A."/>
            <person name="David-Palma M."/>
            <person name="Shea T."/>
            <person name="Bowers K."/>
            <person name="McGinley-Smith S."/>
            <person name="Mohammad A.W."/>
            <person name="Gnirke A."/>
            <person name="Yurkov A.M."/>
            <person name="Nowrousian M."/>
            <person name="Sun S."/>
            <person name="Cuomo C.A."/>
            <person name="Heitman J."/>
        </authorList>
    </citation>
    <scope>NUCLEOTIDE SEQUENCE</scope>
    <source>
        <strain evidence="2">CBS 10118</strain>
    </source>
</reference>
<dbReference type="EMBL" id="KI894020">
    <property type="protein sequence ID" value="OCF26090.1"/>
    <property type="molecule type" value="Genomic_DNA"/>
</dbReference>
<evidence type="ECO:0000313" key="1">
    <source>
        <dbReference type="EMBL" id="OCF26090.1"/>
    </source>
</evidence>
<reference evidence="2" key="2">
    <citation type="submission" date="2013-07" db="EMBL/GenBank/DDBJ databases">
        <authorList>
            <consortium name="The Broad Institute Genome Sequencing Platform"/>
            <person name="Cuomo C."/>
            <person name="Litvintseva A."/>
            <person name="Chen Y."/>
            <person name="Heitman J."/>
            <person name="Sun S."/>
            <person name="Springer D."/>
            <person name="Dromer F."/>
            <person name="Young S.K."/>
            <person name="Zeng Q."/>
            <person name="Gargeya S."/>
            <person name="Fitzgerald M."/>
            <person name="Abouelleil A."/>
            <person name="Alvarado L."/>
            <person name="Berlin A.M."/>
            <person name="Chapman S.B."/>
            <person name="Dewar J."/>
            <person name="Goldberg J."/>
            <person name="Griggs A."/>
            <person name="Gujja S."/>
            <person name="Hansen M."/>
            <person name="Howarth C."/>
            <person name="Imamovic A."/>
            <person name="Larimer J."/>
            <person name="McCowan C."/>
            <person name="Murphy C."/>
            <person name="Pearson M."/>
            <person name="Priest M."/>
            <person name="Roberts A."/>
            <person name="Saif S."/>
            <person name="Shea T."/>
            <person name="Sykes S."/>
            <person name="Wortman J."/>
            <person name="Nusbaum C."/>
            <person name="Birren B."/>
        </authorList>
    </citation>
    <scope>NUCLEOTIDE SEQUENCE</scope>
    <source>
        <strain evidence="2">CBS 10118</strain>
    </source>
</reference>
<dbReference type="GeneID" id="30208166"/>
<dbReference type="EMBL" id="CP144541">
    <property type="protein sequence ID" value="WVW78439.1"/>
    <property type="molecule type" value="Genomic_DNA"/>
</dbReference>
<evidence type="ECO:0000313" key="3">
    <source>
        <dbReference type="Proteomes" id="UP000092730"/>
    </source>
</evidence>